<dbReference type="PROSITE" id="PS51462">
    <property type="entry name" value="NUDIX"/>
    <property type="match status" value="1"/>
</dbReference>
<sequence length="155" mass="17724">MQRVTNCVFTQDDSVLMLQKPRRNWWVAPGGKMEQGEHIAQAVFREFSEETGLRIEGHTLSSVLTYIIKDKDNHIVNEWMMFTFKASNATGTVLETTEEGILSWQPIEAIKTLPMAEGDRKLIDHALHGTGILSGTLEYTEDFRLLHAEYFHTEV</sequence>
<reference evidence="5 6" key="1">
    <citation type="submission" date="2019-07" db="EMBL/GenBank/DDBJ databases">
        <title>Genome sequence of 2 isolates from Red Sea Mangroves.</title>
        <authorList>
            <person name="Sefrji F."/>
            <person name="Michoud G."/>
            <person name="Merlino G."/>
            <person name="Daffonchio D."/>
        </authorList>
    </citation>
    <scope>NUCLEOTIDE SEQUENCE [LARGE SCALE GENOMIC DNA]</scope>
    <source>
        <strain evidence="5 6">R1DC41</strain>
    </source>
</reference>
<keyword evidence="2 3" id="KW-0378">Hydrolase</keyword>
<comment type="cofactor">
    <cofactor evidence="1">
        <name>Mg(2+)</name>
        <dbReference type="ChEBI" id="CHEBI:18420"/>
    </cofactor>
</comment>
<dbReference type="PANTHER" id="PTHR43046">
    <property type="entry name" value="GDP-MANNOSE MANNOSYL HYDROLASE"/>
    <property type="match status" value="1"/>
</dbReference>
<gene>
    <name evidence="5" type="ORF">G8O30_11100</name>
</gene>
<dbReference type="InterPro" id="IPR020476">
    <property type="entry name" value="Nudix_hydrolase"/>
</dbReference>
<dbReference type="KEGG" id="mcui:G8O30_11100"/>
<dbReference type="PANTHER" id="PTHR43046:SF2">
    <property type="entry name" value="8-OXO-DGTP DIPHOSPHATASE-RELATED"/>
    <property type="match status" value="1"/>
</dbReference>
<dbReference type="InterPro" id="IPR000086">
    <property type="entry name" value="NUDIX_hydrolase_dom"/>
</dbReference>
<evidence type="ECO:0000313" key="6">
    <source>
        <dbReference type="Proteomes" id="UP000593626"/>
    </source>
</evidence>
<comment type="similarity">
    <text evidence="3">Belongs to the Nudix hydrolase family.</text>
</comment>
<dbReference type="Proteomes" id="UP000593626">
    <property type="component" value="Chromosome"/>
</dbReference>
<keyword evidence="6" id="KW-1185">Reference proteome</keyword>
<evidence type="ECO:0000256" key="3">
    <source>
        <dbReference type="RuleBase" id="RU003476"/>
    </source>
</evidence>
<dbReference type="InterPro" id="IPR020084">
    <property type="entry name" value="NUDIX_hydrolase_CS"/>
</dbReference>
<dbReference type="PRINTS" id="PR00502">
    <property type="entry name" value="NUDIXFAMILY"/>
</dbReference>
<dbReference type="CDD" id="cd18886">
    <property type="entry name" value="NUDIX_MutT_Nudt1"/>
    <property type="match status" value="1"/>
</dbReference>
<accession>A0A7S8CCS1</accession>
<organism evidence="5 6">
    <name type="scientific">Mangrovibacillus cuniculi</name>
    <dbReference type="NCBI Taxonomy" id="2593652"/>
    <lineage>
        <taxon>Bacteria</taxon>
        <taxon>Bacillati</taxon>
        <taxon>Bacillota</taxon>
        <taxon>Bacilli</taxon>
        <taxon>Bacillales</taxon>
        <taxon>Bacillaceae</taxon>
        <taxon>Mangrovibacillus</taxon>
    </lineage>
</organism>
<dbReference type="AlphaFoldDB" id="A0A7S8CCS1"/>
<evidence type="ECO:0000256" key="1">
    <source>
        <dbReference type="ARBA" id="ARBA00001946"/>
    </source>
</evidence>
<dbReference type="SUPFAM" id="SSF55811">
    <property type="entry name" value="Nudix"/>
    <property type="match status" value="1"/>
</dbReference>
<name>A0A7S8CCS1_9BACI</name>
<dbReference type="Pfam" id="PF00293">
    <property type="entry name" value="NUDIX"/>
    <property type="match status" value="1"/>
</dbReference>
<dbReference type="RefSeq" id="WP_239672126.1">
    <property type="nucleotide sequence ID" value="NZ_CP049742.1"/>
</dbReference>
<protein>
    <submittedName>
        <fullName evidence="5">8-oxo-dGTP diphosphatase</fullName>
    </submittedName>
</protein>
<evidence type="ECO:0000259" key="4">
    <source>
        <dbReference type="PROSITE" id="PS51462"/>
    </source>
</evidence>
<dbReference type="GO" id="GO:0016787">
    <property type="term" value="F:hydrolase activity"/>
    <property type="evidence" value="ECO:0007669"/>
    <property type="project" value="UniProtKB-KW"/>
</dbReference>
<evidence type="ECO:0000256" key="2">
    <source>
        <dbReference type="ARBA" id="ARBA00022801"/>
    </source>
</evidence>
<dbReference type="InterPro" id="IPR015797">
    <property type="entry name" value="NUDIX_hydrolase-like_dom_sf"/>
</dbReference>
<proteinExistence type="inferred from homology"/>
<dbReference type="EMBL" id="CP049742">
    <property type="protein sequence ID" value="QPC47456.1"/>
    <property type="molecule type" value="Genomic_DNA"/>
</dbReference>
<evidence type="ECO:0000313" key="5">
    <source>
        <dbReference type="EMBL" id="QPC47456.1"/>
    </source>
</evidence>
<dbReference type="PROSITE" id="PS00893">
    <property type="entry name" value="NUDIX_BOX"/>
    <property type="match status" value="1"/>
</dbReference>
<feature type="domain" description="Nudix hydrolase" evidence="4">
    <location>
        <begin position="1"/>
        <end position="128"/>
    </location>
</feature>
<dbReference type="Gene3D" id="3.90.79.10">
    <property type="entry name" value="Nucleoside Triphosphate Pyrophosphohydrolase"/>
    <property type="match status" value="1"/>
</dbReference>